<reference evidence="2" key="1">
    <citation type="submission" date="2018-09" db="EMBL/GenBank/DDBJ databases">
        <authorList>
            <person name="Livingstone P.G."/>
            <person name="Whitworth D.E."/>
        </authorList>
    </citation>
    <scope>NUCLEOTIDE SEQUENCE [LARGE SCALE GENOMIC DNA]</scope>
    <source>
        <strain evidence="2">CA051B</strain>
    </source>
</reference>
<dbReference type="Pfam" id="PF11899">
    <property type="entry name" value="DUF3419"/>
    <property type="match status" value="1"/>
</dbReference>
<gene>
    <name evidence="1" type="ORF">D7V93_05195</name>
</gene>
<evidence type="ECO:0000313" key="2">
    <source>
        <dbReference type="Proteomes" id="UP000272888"/>
    </source>
</evidence>
<comment type="caution">
    <text evidence="1">The sequence shown here is derived from an EMBL/GenBank/DDBJ whole genome shotgun (WGS) entry which is preliminary data.</text>
</comment>
<name>A0A3A8QE35_9BACT</name>
<dbReference type="Proteomes" id="UP000272888">
    <property type="component" value="Unassembled WGS sequence"/>
</dbReference>
<dbReference type="RefSeq" id="WP_120642298.1">
    <property type="nucleotide sequence ID" value="NZ_RAWB01000033.1"/>
</dbReference>
<sequence>MAGTYFRHLNYALGDEDSSVELQVLPPDTGRVVAVAGSGGRVIPLLARGPRELSCVDISDTQLALTELRVCALRTLEHPEYLGLLGYEPMPVARRLELLGALPLSPGARGALEPLKAAVAAGERIIYLGRFEQMLRTLSRVNGLLTRAAGRRLFDAPDLDAQRAYVTSGFPRSAWKGVLLLLGNSAVLNSLLYRGDFPKKNRPGSTFRIYQELFDRLFQDTPARKSFFLQMVFLGELRFAEGFPIEADPAVYRAAQRHARKCRIDFIQGDLVEEVRKQRDVGFVSLSDVPSFLPPAREQTFLEELKPGLAPGALVVTRGHLRVVTPGHAGYAHVTDRYQDVLARETTQLWTIHVYQREPSGAAGERFQEDLSHARGQAEPFV</sequence>
<dbReference type="InterPro" id="IPR021829">
    <property type="entry name" value="DUF3419"/>
</dbReference>
<dbReference type="SUPFAM" id="SSF53335">
    <property type="entry name" value="S-adenosyl-L-methionine-dependent methyltransferases"/>
    <property type="match status" value="1"/>
</dbReference>
<protein>
    <submittedName>
        <fullName evidence="1">DUF3419 family protein</fullName>
    </submittedName>
</protein>
<dbReference type="AlphaFoldDB" id="A0A3A8QE35"/>
<proteinExistence type="predicted"/>
<organism evidence="1 2">
    <name type="scientific">Corallococcus llansteffanensis</name>
    <dbReference type="NCBI Taxonomy" id="2316731"/>
    <lineage>
        <taxon>Bacteria</taxon>
        <taxon>Pseudomonadati</taxon>
        <taxon>Myxococcota</taxon>
        <taxon>Myxococcia</taxon>
        <taxon>Myxococcales</taxon>
        <taxon>Cystobacterineae</taxon>
        <taxon>Myxococcaceae</taxon>
        <taxon>Corallococcus</taxon>
    </lineage>
</organism>
<dbReference type="InterPro" id="IPR029063">
    <property type="entry name" value="SAM-dependent_MTases_sf"/>
</dbReference>
<evidence type="ECO:0000313" key="1">
    <source>
        <dbReference type="EMBL" id="RKH65861.1"/>
    </source>
</evidence>
<keyword evidence="2" id="KW-1185">Reference proteome</keyword>
<dbReference type="EMBL" id="RAWB01000033">
    <property type="protein sequence ID" value="RKH65861.1"/>
    <property type="molecule type" value="Genomic_DNA"/>
</dbReference>
<accession>A0A3A8QE35</accession>